<dbReference type="EMBL" id="JAQHRD010000007">
    <property type="protein sequence ID" value="KAJ6438772.1"/>
    <property type="molecule type" value="Genomic_DNA"/>
</dbReference>
<proteinExistence type="inferred from homology"/>
<evidence type="ECO:0000256" key="4">
    <source>
        <dbReference type="ARBA" id="ARBA00022685"/>
    </source>
</evidence>
<accession>A0AB34FI36</accession>
<dbReference type="Gene3D" id="3.40.390.10">
    <property type="entry name" value="Collagenase (Catalytic Domain)"/>
    <property type="match status" value="1"/>
</dbReference>
<evidence type="ECO:0000256" key="9">
    <source>
        <dbReference type="ARBA" id="ARBA00023049"/>
    </source>
</evidence>
<keyword evidence="13" id="KW-0964">Secreted</keyword>
<evidence type="ECO:0000313" key="14">
    <source>
        <dbReference type="EMBL" id="KAJ6438772.1"/>
    </source>
</evidence>
<evidence type="ECO:0000256" key="5">
    <source>
        <dbReference type="ARBA" id="ARBA00022723"/>
    </source>
</evidence>
<protein>
    <recommendedName>
        <fullName evidence="13">Neutral protease 2</fullName>
        <ecNumber evidence="13">3.4.24.39</ecNumber>
    </recommendedName>
    <alternativeName>
        <fullName evidence="13">Deuterolysin</fullName>
    </alternativeName>
</protein>
<dbReference type="Gene3D" id="2.60.40.2970">
    <property type="match status" value="1"/>
</dbReference>
<evidence type="ECO:0000256" key="11">
    <source>
        <dbReference type="PIRSR" id="PIRSR601384-1"/>
    </source>
</evidence>
<keyword evidence="4 13" id="KW-0165">Cleavage on pair of basic residues</keyword>
<dbReference type="GO" id="GO:0004222">
    <property type="term" value="F:metalloendopeptidase activity"/>
    <property type="evidence" value="ECO:0007669"/>
    <property type="project" value="InterPro"/>
</dbReference>
<evidence type="ECO:0000256" key="3">
    <source>
        <dbReference type="ARBA" id="ARBA00022670"/>
    </source>
</evidence>
<comment type="function">
    <text evidence="13">Secreted metalloproteinase that allows assimilation of proteinaceous substrates. Shows high activities on basic nuclear substrates such as histone and protamine.</text>
</comment>
<feature type="signal peptide" evidence="13">
    <location>
        <begin position="1"/>
        <end position="29"/>
    </location>
</feature>
<comment type="catalytic activity">
    <reaction evidence="1 13">
        <text>Preferential cleavage of bonds with hydrophobic residues in P1'. Also 3-Asn-|-Gln-4 and 8-Gly-|-Ser-9 bonds in insulin B chain.</text>
        <dbReference type="EC" id="3.4.24.39"/>
    </reaction>
</comment>
<evidence type="ECO:0000256" key="2">
    <source>
        <dbReference type="ARBA" id="ARBA00010279"/>
    </source>
</evidence>
<dbReference type="Proteomes" id="UP001163105">
    <property type="component" value="Unassembled WGS sequence"/>
</dbReference>
<organism evidence="14 15">
    <name type="scientific">Purpureocillium lavendulum</name>
    <dbReference type="NCBI Taxonomy" id="1247861"/>
    <lineage>
        <taxon>Eukaryota</taxon>
        <taxon>Fungi</taxon>
        <taxon>Dikarya</taxon>
        <taxon>Ascomycota</taxon>
        <taxon>Pezizomycotina</taxon>
        <taxon>Sordariomycetes</taxon>
        <taxon>Hypocreomycetidae</taxon>
        <taxon>Hypocreales</taxon>
        <taxon>Ophiocordycipitaceae</taxon>
        <taxon>Purpureocillium</taxon>
    </lineage>
</organism>
<keyword evidence="3 13" id="KW-0645">Protease</keyword>
<keyword evidence="9 13" id="KW-0482">Metalloprotease</keyword>
<dbReference type="AlphaFoldDB" id="A0AB34FI36"/>
<evidence type="ECO:0000313" key="15">
    <source>
        <dbReference type="Proteomes" id="UP001163105"/>
    </source>
</evidence>
<dbReference type="CDD" id="cd11008">
    <property type="entry name" value="M35_deuterolysin_like"/>
    <property type="match status" value="1"/>
</dbReference>
<dbReference type="EC" id="3.4.24.39" evidence="13"/>
<dbReference type="PANTHER" id="PTHR37016">
    <property type="match status" value="1"/>
</dbReference>
<dbReference type="GO" id="GO:0046872">
    <property type="term" value="F:metal ion binding"/>
    <property type="evidence" value="ECO:0007669"/>
    <property type="project" value="UniProtKB-KW"/>
</dbReference>
<dbReference type="PRINTS" id="PR00768">
    <property type="entry name" value="DEUTEROLYSIN"/>
</dbReference>
<keyword evidence="7 13" id="KW-0378">Hydrolase</keyword>
<dbReference type="InterPro" id="IPR024079">
    <property type="entry name" value="MetalloPept_cat_dom_sf"/>
</dbReference>
<evidence type="ECO:0000256" key="12">
    <source>
        <dbReference type="PIRSR" id="PIRSR601384-2"/>
    </source>
</evidence>
<comment type="similarity">
    <text evidence="2 13">Belongs to the peptidase M35 family.</text>
</comment>
<dbReference type="GO" id="GO:0006508">
    <property type="term" value="P:proteolysis"/>
    <property type="evidence" value="ECO:0007669"/>
    <property type="project" value="UniProtKB-KW"/>
</dbReference>
<dbReference type="InterPro" id="IPR001384">
    <property type="entry name" value="Peptidase_M35"/>
</dbReference>
<keyword evidence="5 12" id="KW-0479">Metal-binding</keyword>
<feature type="binding site" evidence="12">
    <location>
        <position position="324"/>
    </location>
    <ligand>
        <name>Zn(2+)</name>
        <dbReference type="ChEBI" id="CHEBI:29105"/>
        <note>catalytic</note>
    </ligand>
</feature>
<evidence type="ECO:0000256" key="8">
    <source>
        <dbReference type="ARBA" id="ARBA00022833"/>
    </source>
</evidence>
<dbReference type="PANTHER" id="PTHR37016:SF2">
    <property type="entry name" value="NEUTRAL PROTEASE 2 HOMOLOG SNOG_02177"/>
    <property type="match status" value="1"/>
</dbReference>
<keyword evidence="8 12" id="KW-0862">Zinc</keyword>
<dbReference type="GO" id="GO:0005576">
    <property type="term" value="C:extracellular region"/>
    <property type="evidence" value="ECO:0007669"/>
    <property type="project" value="UniProtKB-SubCell"/>
</dbReference>
<keyword evidence="6 13" id="KW-0732">Signal</keyword>
<feature type="binding site" evidence="12">
    <location>
        <position position="320"/>
    </location>
    <ligand>
        <name>Zn(2+)</name>
        <dbReference type="ChEBI" id="CHEBI:29105"/>
        <note>catalytic</note>
    </ligand>
</feature>
<keyword evidence="15" id="KW-1185">Reference proteome</keyword>
<evidence type="ECO:0000256" key="10">
    <source>
        <dbReference type="ARBA" id="ARBA00023145"/>
    </source>
</evidence>
<keyword evidence="10" id="KW-0865">Zymogen</keyword>
<evidence type="ECO:0000256" key="1">
    <source>
        <dbReference type="ARBA" id="ARBA00001187"/>
    </source>
</evidence>
<gene>
    <name evidence="14" type="primary">NPII</name>
    <name evidence="14" type="ORF">O9K51_08173</name>
</gene>
<name>A0AB34FI36_9HYPO</name>
<dbReference type="InterPro" id="IPR050414">
    <property type="entry name" value="Fungal_M35_metalloproteases"/>
</dbReference>
<evidence type="ECO:0000256" key="7">
    <source>
        <dbReference type="ARBA" id="ARBA00022801"/>
    </source>
</evidence>
<evidence type="ECO:0000256" key="6">
    <source>
        <dbReference type="ARBA" id="ARBA00022729"/>
    </source>
</evidence>
<dbReference type="SUPFAM" id="SSF55486">
    <property type="entry name" value="Metalloproteases ('zincins'), catalytic domain"/>
    <property type="match status" value="1"/>
</dbReference>
<reference evidence="14" key="1">
    <citation type="submission" date="2023-01" db="EMBL/GenBank/DDBJ databases">
        <title>The growth and conidiation of Purpureocillium lavendulum are regulated by nitrogen source and histone H3K14 acetylation.</title>
        <authorList>
            <person name="Tang P."/>
            <person name="Han J."/>
            <person name="Zhang C."/>
            <person name="Tang P."/>
            <person name="Qi F."/>
            <person name="Zhang K."/>
            <person name="Liang L."/>
        </authorList>
    </citation>
    <scope>NUCLEOTIDE SEQUENCE</scope>
    <source>
        <strain evidence="14">YMF1.00683</strain>
    </source>
</reference>
<comment type="subcellular location">
    <subcellularLocation>
        <location evidence="13">Secreted</location>
    </subcellularLocation>
</comment>
<comment type="cofactor">
    <cofactor evidence="12 13">
        <name>Zn(2+)</name>
        <dbReference type="ChEBI" id="CHEBI:29105"/>
    </cofactor>
    <text evidence="12 13">Binds 1 zinc ion per subunit.</text>
</comment>
<comment type="caution">
    <text evidence="14">The sequence shown here is derived from an EMBL/GenBank/DDBJ whole genome shotgun (WGS) entry which is preliminary data.</text>
</comment>
<sequence length="368" mass="39501">MSRTSLTFTFYAIMKLHAGLAALLPLAAAMPTTRNAASSPLNVTLEKVGNSAVKATISNVGKEDLRIFRPGSILDTSAVEKAKVKSGDRAIAFDGIRKRISTRQIDDASFEHIGAGNSVEVTFDIAQTHDLSTGGEFRVVSAGKLMIAGNSGDNSNNIVKSVPYQSNVLNAKVNGTEAAAVRAKINQKWKRANLQSDCTGDRLSATKTALRNCQALSQSAQKAALSGSAEMMEKFFKASDNSTRTTVAGVFSRVAEECGSTTGGASTYYCTDVRNHCRGNVLAYTIPSQSVMVYCDLYFDGLPPLTSKCDKQDQATTTLHECTHLREIQDTKDLGYGYDAIHKLPTADILNNGDTYAIFANLIYAGCF</sequence>
<feature type="active site" evidence="11">
    <location>
        <position position="321"/>
    </location>
</feature>
<dbReference type="Pfam" id="PF02102">
    <property type="entry name" value="Peptidase_M35"/>
    <property type="match status" value="1"/>
</dbReference>
<feature type="binding site" evidence="12">
    <location>
        <position position="333"/>
    </location>
    <ligand>
        <name>Zn(2+)</name>
        <dbReference type="ChEBI" id="CHEBI:29105"/>
        <note>catalytic</note>
    </ligand>
</feature>
<evidence type="ECO:0000256" key="13">
    <source>
        <dbReference type="RuleBase" id="RU361126"/>
    </source>
</evidence>
<feature type="chain" id="PRO_5044048382" description="Neutral protease 2" evidence="13">
    <location>
        <begin position="30"/>
        <end position="368"/>
    </location>
</feature>